<feature type="chain" id="PRO_5045223405" evidence="1">
    <location>
        <begin position="22"/>
        <end position="437"/>
    </location>
</feature>
<dbReference type="Gene3D" id="1.25.40.10">
    <property type="entry name" value="Tetratricopeptide repeat domain"/>
    <property type="match status" value="1"/>
</dbReference>
<evidence type="ECO:0000256" key="1">
    <source>
        <dbReference type="SAM" id="SignalP"/>
    </source>
</evidence>
<proteinExistence type="predicted"/>
<name>A0ABW7NBP7_9BACT</name>
<dbReference type="Proteomes" id="UP001610063">
    <property type="component" value="Unassembled WGS sequence"/>
</dbReference>
<comment type="caution">
    <text evidence="2">The sequence shown here is derived from an EMBL/GenBank/DDBJ whole genome shotgun (WGS) entry which is preliminary data.</text>
</comment>
<protein>
    <submittedName>
        <fullName evidence="2">Tol-pal system YbgF family protein</fullName>
    </submittedName>
</protein>
<gene>
    <name evidence="2" type="ORF">ACHKAR_12110</name>
</gene>
<sequence>MQKIIVLLALVSIGFSASSQAGWNWPEDETMNAATKEKQAYYKVLMQTDKYQEAFTTINWLYQNTPNLHESIYQDGSKIIDELLELPDLSDSRKAALEDSLLWTYDMRMKYFNDKASVLDRKAYTAFKLYYRNASKYAMLRELYKELYTFSASDISDFNLTPYMTLATYYYKQKPAELSATDVLDIHGKITSVIDEKIIQGGNKEKLQKEQDKIDAFLNSLGDIISCEFIEEQLVPKFKSSPEDLNLAKKIFSYSLSAKCTDQPYFISAGEVFFQSAPSYSLAKALADKYYFAGKYDKSMYYYQQMEDLALDNEQKFDALMGQASTEVKLGNKKKARSVAYEALSVKPGASAAFNLIGNLYFLSFEECKAGESKVKDRAVYLAAYEMYQKAGNTEQMNACKEQFPSIEDIFNESREEGSKITVDCWINESVTLQRRQ</sequence>
<reference evidence="2 3" key="1">
    <citation type="journal article" date="2013" name="Int. J. Syst. Evol. Microbiol.">
        <title>Marinoscillum luteum sp. nov., isolated from marine sediment.</title>
        <authorList>
            <person name="Cha I.T."/>
            <person name="Park S.J."/>
            <person name="Kim S.J."/>
            <person name="Kim J.G."/>
            <person name="Jung M.Y."/>
            <person name="Shin K.S."/>
            <person name="Kwon K.K."/>
            <person name="Yang S.H."/>
            <person name="Seo Y.S."/>
            <person name="Rhee S.K."/>
        </authorList>
    </citation>
    <scope>NUCLEOTIDE SEQUENCE [LARGE SCALE GENOMIC DNA]</scope>
    <source>
        <strain evidence="2 3">KCTC 23939</strain>
    </source>
</reference>
<evidence type="ECO:0000313" key="2">
    <source>
        <dbReference type="EMBL" id="MFH6984189.1"/>
    </source>
</evidence>
<evidence type="ECO:0000313" key="3">
    <source>
        <dbReference type="Proteomes" id="UP001610063"/>
    </source>
</evidence>
<organism evidence="2 3">
    <name type="scientific">Marinoscillum luteum</name>
    <dbReference type="NCBI Taxonomy" id="861051"/>
    <lineage>
        <taxon>Bacteria</taxon>
        <taxon>Pseudomonadati</taxon>
        <taxon>Bacteroidota</taxon>
        <taxon>Cytophagia</taxon>
        <taxon>Cytophagales</taxon>
        <taxon>Reichenbachiellaceae</taxon>
        <taxon>Marinoscillum</taxon>
    </lineage>
</organism>
<keyword evidence="1" id="KW-0732">Signal</keyword>
<dbReference type="SUPFAM" id="SSF48452">
    <property type="entry name" value="TPR-like"/>
    <property type="match status" value="1"/>
</dbReference>
<keyword evidence="3" id="KW-1185">Reference proteome</keyword>
<dbReference type="EMBL" id="JBIPKE010000017">
    <property type="protein sequence ID" value="MFH6984189.1"/>
    <property type="molecule type" value="Genomic_DNA"/>
</dbReference>
<accession>A0ABW7NBP7</accession>
<dbReference type="RefSeq" id="WP_395417588.1">
    <property type="nucleotide sequence ID" value="NZ_JBIPKE010000017.1"/>
</dbReference>
<dbReference type="InterPro" id="IPR011990">
    <property type="entry name" value="TPR-like_helical_dom_sf"/>
</dbReference>
<feature type="signal peptide" evidence="1">
    <location>
        <begin position="1"/>
        <end position="21"/>
    </location>
</feature>